<dbReference type="AlphaFoldDB" id="A0A1C5GCJ4"/>
<evidence type="ECO:0000313" key="3">
    <source>
        <dbReference type="Proteomes" id="UP000198251"/>
    </source>
</evidence>
<feature type="domain" description="TniQ" evidence="1">
    <location>
        <begin position="17"/>
        <end position="128"/>
    </location>
</feature>
<gene>
    <name evidence="2" type="ORF">GA0070610_3890</name>
</gene>
<proteinExistence type="predicted"/>
<name>A0A1C5GCJ4_MICEH</name>
<dbReference type="Pfam" id="PF06527">
    <property type="entry name" value="TniQ"/>
    <property type="match status" value="1"/>
</dbReference>
<accession>A0A1C5GCJ4</accession>
<evidence type="ECO:0000259" key="1">
    <source>
        <dbReference type="Pfam" id="PF06527"/>
    </source>
</evidence>
<keyword evidence="3" id="KW-1185">Reference proteome</keyword>
<dbReference type="GeneID" id="95803611"/>
<dbReference type="Proteomes" id="UP000198251">
    <property type="component" value="Chromosome I"/>
</dbReference>
<dbReference type="InterPro" id="IPR009492">
    <property type="entry name" value="TniQ"/>
</dbReference>
<organism evidence="2 3">
    <name type="scientific">Micromonospora echinofusca</name>
    <dbReference type="NCBI Taxonomy" id="47858"/>
    <lineage>
        <taxon>Bacteria</taxon>
        <taxon>Bacillati</taxon>
        <taxon>Actinomycetota</taxon>
        <taxon>Actinomycetes</taxon>
        <taxon>Micromonosporales</taxon>
        <taxon>Micromonosporaceae</taxon>
        <taxon>Micromonospora</taxon>
    </lineage>
</organism>
<protein>
    <submittedName>
        <fullName evidence="2">TniQ protein</fullName>
    </submittedName>
</protein>
<reference evidence="2 3" key="1">
    <citation type="submission" date="2016-06" db="EMBL/GenBank/DDBJ databases">
        <authorList>
            <person name="Kjaerup R.B."/>
            <person name="Dalgaard T.S."/>
            <person name="Juul-Madsen H.R."/>
        </authorList>
    </citation>
    <scope>NUCLEOTIDE SEQUENCE [LARGE SCALE GENOMIC DNA]</scope>
    <source>
        <strain evidence="2 3">DSM 43913</strain>
    </source>
</reference>
<evidence type="ECO:0000313" key="2">
    <source>
        <dbReference type="EMBL" id="SCG17575.1"/>
    </source>
</evidence>
<sequence>MPDPRDPYWQRRLRPLPIPVRPMPRELMISYLRRLANANRVDRPLLIRHIATDHAHHIGPLHTHDLALNRPALARLAILSGYPEAVLLAAISTRTLKTPGPEPLRDWIPLGGTGPTLLRPCSHCTARHGIRVPAIIQLEPGPPPICIRHRRTLVPYHYRSDRGNEQPLGAAPEIVTAAHRYKILRRRHRNTIGEAFAAAANITRLWGRGRVGHYRDKSEQINARWNARTEHLPHVPDTVIRYPETIALTSLFASAPTLMLTPTEDREAPSTMQFLLAVARCLDHPAPEQLLRPAHPLFRWAGGWGMPTWFWRNIQEPDRTIYRTLAQGSTQLNPRPARRDQIQ</sequence>
<dbReference type="RefSeq" id="WP_392567259.1">
    <property type="nucleotide sequence ID" value="NZ_LT607733.1"/>
</dbReference>
<dbReference type="EMBL" id="LT607733">
    <property type="protein sequence ID" value="SCG17575.1"/>
    <property type="molecule type" value="Genomic_DNA"/>
</dbReference>